<accession>A0A816UGE2</accession>
<feature type="compositionally biased region" description="Low complexity" evidence="2">
    <location>
        <begin position="87"/>
        <end position="98"/>
    </location>
</feature>
<feature type="region of interest" description="Disordered" evidence="2">
    <location>
        <begin position="576"/>
        <end position="598"/>
    </location>
</feature>
<name>A0A816UGE2_9BILA</name>
<feature type="compositionally biased region" description="Basic and acidic residues" evidence="2">
    <location>
        <begin position="389"/>
        <end position="401"/>
    </location>
</feature>
<evidence type="ECO:0000313" key="3">
    <source>
        <dbReference type="EMBL" id="CAF2110834.1"/>
    </source>
</evidence>
<evidence type="ECO:0000313" key="4">
    <source>
        <dbReference type="Proteomes" id="UP000663824"/>
    </source>
</evidence>
<feature type="coiled-coil region" evidence="1">
    <location>
        <begin position="655"/>
        <end position="682"/>
    </location>
</feature>
<feature type="compositionally biased region" description="Polar residues" evidence="2">
    <location>
        <begin position="411"/>
        <end position="430"/>
    </location>
</feature>
<dbReference type="EMBL" id="CAJNRE010012492">
    <property type="protein sequence ID" value="CAF2110834.1"/>
    <property type="molecule type" value="Genomic_DNA"/>
</dbReference>
<organism evidence="3 4">
    <name type="scientific">Rotaria magnacalcarata</name>
    <dbReference type="NCBI Taxonomy" id="392030"/>
    <lineage>
        <taxon>Eukaryota</taxon>
        <taxon>Metazoa</taxon>
        <taxon>Spiralia</taxon>
        <taxon>Gnathifera</taxon>
        <taxon>Rotifera</taxon>
        <taxon>Eurotatoria</taxon>
        <taxon>Bdelloidea</taxon>
        <taxon>Philodinida</taxon>
        <taxon>Philodinidae</taxon>
        <taxon>Rotaria</taxon>
    </lineage>
</organism>
<feature type="compositionally biased region" description="Polar residues" evidence="2">
    <location>
        <begin position="161"/>
        <end position="170"/>
    </location>
</feature>
<protein>
    <submittedName>
        <fullName evidence="3">Uncharacterized protein</fullName>
    </submittedName>
</protein>
<dbReference type="Proteomes" id="UP000663824">
    <property type="component" value="Unassembled WGS sequence"/>
</dbReference>
<feature type="region of interest" description="Disordered" evidence="2">
    <location>
        <begin position="161"/>
        <end position="196"/>
    </location>
</feature>
<feature type="compositionally biased region" description="Polar residues" evidence="2">
    <location>
        <begin position="376"/>
        <end position="385"/>
    </location>
</feature>
<feature type="region of interest" description="Disordered" evidence="2">
    <location>
        <begin position="290"/>
        <end position="310"/>
    </location>
</feature>
<feature type="region of interest" description="Disordered" evidence="2">
    <location>
        <begin position="55"/>
        <end position="98"/>
    </location>
</feature>
<comment type="caution">
    <text evidence="3">The sequence shown here is derived from an EMBL/GenBank/DDBJ whole genome shotgun (WGS) entry which is preliminary data.</text>
</comment>
<feature type="compositionally biased region" description="Polar residues" evidence="2">
    <location>
        <begin position="55"/>
        <end position="68"/>
    </location>
</feature>
<gene>
    <name evidence="3" type="ORF">MBJ925_LOCUS24119</name>
</gene>
<feature type="region of interest" description="Disordered" evidence="2">
    <location>
        <begin position="376"/>
        <end position="438"/>
    </location>
</feature>
<dbReference type="AlphaFoldDB" id="A0A816UGE2"/>
<evidence type="ECO:0000256" key="2">
    <source>
        <dbReference type="SAM" id="MobiDB-lite"/>
    </source>
</evidence>
<feature type="compositionally biased region" description="Low complexity" evidence="2">
    <location>
        <begin position="576"/>
        <end position="594"/>
    </location>
</feature>
<evidence type="ECO:0000256" key="1">
    <source>
        <dbReference type="SAM" id="Coils"/>
    </source>
</evidence>
<proteinExistence type="predicted"/>
<feature type="compositionally biased region" description="Basic and acidic residues" evidence="2">
    <location>
        <begin position="76"/>
        <end position="86"/>
    </location>
</feature>
<reference evidence="3" key="1">
    <citation type="submission" date="2021-02" db="EMBL/GenBank/DDBJ databases">
        <authorList>
            <person name="Nowell W R."/>
        </authorList>
    </citation>
    <scope>NUCLEOTIDE SEQUENCE</scope>
</reference>
<keyword evidence="1" id="KW-0175">Coiled coil</keyword>
<sequence>MNRNGLVFVPREPPKRVILYPTQDSSNQQHQPNGPYTRAKTTLVTNNYHETIEQSNHNVRLSRQQAFSSPPHHSIKINEKSDHDKPVQNGSGQSTVSSVGQKLQIPYIFNANPFFRPKVVFNQQPTTAITTLQSVSRDSSIVNSNANIQTLIPSTTTITANKERQSTYPKAQSPLLSGGRIQEPEPTATTSTVQDDNRRWAHAVPATSIARRTASDEHTNGTLRVSETNITNLTNNDALKQKGTSATDIVISLMDTWRAPINPGNTSAINIFPRPNGIKDDSAIPGQPSTAGGQIPNTPPFPTSGNSTASNNNQNWKKALLANFQKNSRNIPAAKLFNSKQTTVPPQPSNTANNDGIANQQKGERSIFNGISNERTFQANETTRSIIRKSSENLRPTKQDENNANNNNNNIERSTSLQIQGSGYSNQTAAAPNKTEETTKSIETSNLENMSHAPLSVPTSLITAKPPASVEQQRAIITRVMIRRDFVKSTESKPPMPTASNIRSVIPARSAKPGGLPTNNIVQVAIITENNTGMNTNLNGNRIYSAQLQSQLLQQQQLQRQQIQLQLQQQLQPQRQQLLPPSSQQQQQQQQQQQTMPLSQKSLLSFTAPNPIIKESLKIETNQQQSHGIANDGAPTISVVKMQQSSTNNNPAFRSNSVSAANAELRRKKEEINNKIKKRAINASAASNDGYVNNSQVFIQ</sequence>